<dbReference type="Proteomes" id="UP000242642">
    <property type="component" value="Unassembled WGS sequence"/>
</dbReference>
<name>A0A1I0BAQ4_9GAMM</name>
<sequence>MLLTLSQSALAESAYELGNPLFVKIKITDVYHPLLIDADKNLVIKDFLQHLSIEGAYYTPKEIEGVTQKSSLYFERDITTGIGFDKKVTQITVPNQPVTIINRSNHEVILSIPSTVDQYWVANILTLELSNKDLLRTLLKDDEVDYLCLDGYLPSVLLRSENLSLESMDIDFNIGKCFHTPITFKFVVSIADSIEQLSQNMPDDKIADEKKKRL</sequence>
<dbReference type="STRING" id="1123402.SAMN02583745_01224"/>
<organism evidence="1 2">
    <name type="scientific">Thorsellia anophelis DSM 18579</name>
    <dbReference type="NCBI Taxonomy" id="1123402"/>
    <lineage>
        <taxon>Bacteria</taxon>
        <taxon>Pseudomonadati</taxon>
        <taxon>Pseudomonadota</taxon>
        <taxon>Gammaproteobacteria</taxon>
        <taxon>Enterobacterales</taxon>
        <taxon>Thorselliaceae</taxon>
        <taxon>Thorsellia</taxon>
    </lineage>
</organism>
<gene>
    <name evidence="1" type="ORF">SAMN02583745_01224</name>
</gene>
<accession>A0A1I0BAQ4</accession>
<evidence type="ECO:0000313" key="1">
    <source>
        <dbReference type="EMBL" id="SET04001.1"/>
    </source>
</evidence>
<reference evidence="2" key="1">
    <citation type="submission" date="2016-10" db="EMBL/GenBank/DDBJ databases">
        <authorList>
            <person name="Varghese N."/>
            <person name="Submissions S."/>
        </authorList>
    </citation>
    <scope>NUCLEOTIDE SEQUENCE [LARGE SCALE GENOMIC DNA]</scope>
    <source>
        <strain evidence="2">DSM 18579</strain>
    </source>
</reference>
<evidence type="ECO:0000313" key="2">
    <source>
        <dbReference type="Proteomes" id="UP000242642"/>
    </source>
</evidence>
<dbReference type="AlphaFoldDB" id="A0A1I0BAQ4"/>
<keyword evidence="2" id="KW-1185">Reference proteome</keyword>
<dbReference type="EMBL" id="FOHV01000007">
    <property type="protein sequence ID" value="SET04001.1"/>
    <property type="molecule type" value="Genomic_DNA"/>
</dbReference>
<proteinExistence type="predicted"/>
<protein>
    <submittedName>
        <fullName evidence="1">Uncharacterized protein</fullName>
    </submittedName>
</protein>